<dbReference type="RefSeq" id="WP_202827473.1">
    <property type="nucleotide sequence ID" value="NZ_JAEUXJ010000010.1"/>
</dbReference>
<protein>
    <submittedName>
        <fullName evidence="6">ABC transporter substrate-binding protein</fullName>
    </submittedName>
</protein>
<feature type="chain" id="PRO_5046620627" evidence="4">
    <location>
        <begin position="24"/>
        <end position="514"/>
    </location>
</feature>
<evidence type="ECO:0000313" key="6">
    <source>
        <dbReference type="EMBL" id="MBL6457725.1"/>
    </source>
</evidence>
<dbReference type="PANTHER" id="PTHR30290:SF38">
    <property type="entry name" value="D,D-DIPEPTIDE-BINDING PERIPLASMIC PROTEIN DDPA-RELATED"/>
    <property type="match status" value="1"/>
</dbReference>
<dbReference type="CDD" id="cd08502">
    <property type="entry name" value="PBP2_NikA_DppA_OppA_like_16"/>
    <property type="match status" value="1"/>
</dbReference>
<comment type="caution">
    <text evidence="6">The sequence shown here is derived from an EMBL/GenBank/DDBJ whole genome shotgun (WGS) entry which is preliminary data.</text>
</comment>
<dbReference type="Gene3D" id="3.10.105.10">
    <property type="entry name" value="Dipeptide-binding Protein, Domain 3"/>
    <property type="match status" value="1"/>
</dbReference>
<keyword evidence="7" id="KW-1185">Reference proteome</keyword>
<feature type="domain" description="Solute-binding protein family 5" evidence="5">
    <location>
        <begin position="73"/>
        <end position="435"/>
    </location>
</feature>
<evidence type="ECO:0000256" key="3">
    <source>
        <dbReference type="ARBA" id="ARBA00022729"/>
    </source>
</evidence>
<dbReference type="InterPro" id="IPR039424">
    <property type="entry name" value="SBP_5"/>
</dbReference>
<evidence type="ECO:0000256" key="1">
    <source>
        <dbReference type="ARBA" id="ARBA00004418"/>
    </source>
</evidence>
<evidence type="ECO:0000256" key="2">
    <source>
        <dbReference type="ARBA" id="ARBA00005695"/>
    </source>
</evidence>
<dbReference type="Pfam" id="PF00496">
    <property type="entry name" value="SBP_bac_5"/>
    <property type="match status" value="1"/>
</dbReference>
<evidence type="ECO:0000313" key="7">
    <source>
        <dbReference type="Proteomes" id="UP000606490"/>
    </source>
</evidence>
<dbReference type="Proteomes" id="UP000606490">
    <property type="component" value="Unassembled WGS sequence"/>
</dbReference>
<dbReference type="Gene3D" id="3.40.190.10">
    <property type="entry name" value="Periplasmic binding protein-like II"/>
    <property type="match status" value="1"/>
</dbReference>
<dbReference type="InterPro" id="IPR000914">
    <property type="entry name" value="SBP_5_dom"/>
</dbReference>
<evidence type="ECO:0000256" key="4">
    <source>
        <dbReference type="SAM" id="SignalP"/>
    </source>
</evidence>
<reference evidence="6 7" key="1">
    <citation type="submission" date="2021-01" db="EMBL/GenBank/DDBJ databases">
        <title>Belnapia mucosa sp. nov. and Belnapia arida sp. nov., isolated from the Tabernas Desert (Almeria, Spain).</title>
        <authorList>
            <person name="Molina-Menor E."/>
            <person name="Vidal-Verdu A."/>
            <person name="Calonge A."/>
            <person name="Satari L."/>
            <person name="Pereto Magraner J."/>
            <person name="Porcar Miralles M."/>
        </authorList>
    </citation>
    <scope>NUCLEOTIDE SEQUENCE [LARGE SCALE GENOMIC DNA]</scope>
    <source>
        <strain evidence="6 7">T6</strain>
    </source>
</reference>
<feature type="signal peptide" evidence="4">
    <location>
        <begin position="1"/>
        <end position="23"/>
    </location>
</feature>
<proteinExistence type="inferred from homology"/>
<dbReference type="SUPFAM" id="SSF53850">
    <property type="entry name" value="Periplasmic binding protein-like II"/>
    <property type="match status" value="1"/>
</dbReference>
<sequence>MPRLTRRTLPSLAAGLLASPALAQGIGSRTLRFVPSTDLFSLDFIWSSSSVALTASLMVYDCLYGLDPQLVAQPQMVAGHDLSDDGLRWTFTLREGLRFTTGEPVTGADCVASIARWAQRRPIGQRMTPLVEEMRGLDDRRFEIRLKRPFPQMLRGLTEPWIMPERIAKTSAFTEVKEIVGSGPFTFLKEEWISGASAAFRRNEAYVPRSEPPAYLAGGKVAHFDRVEWVTMPDPASASAALQRGEVEYMDRPLFDLMPRLRRAPGLKLHKTDALGWSAYLHFNNGIPPFDNVALRRAVLAAIDQAEFMQAAVGNDASLYTAGTGLFTPGSPFETKAGQETLPPRDTAVLRRLVQESGYKGEKVVLMVPSDSPHLNAMGLVAAQVMAGIGLNVDAQIMDLATLFTRWRSRDRSESTNWHCFPLSWQGVGTATPAAHVPLLGQAPDPEMVALIEAWFQAPDFAAQKAGAEAIQRRYYANPPFAIMGSYVWPVAYRSNIQGALEAPFTVFWNLRKG</sequence>
<gene>
    <name evidence="6" type="ORF">JMJ55_20520</name>
</gene>
<keyword evidence="3 4" id="KW-0732">Signal</keyword>
<dbReference type="PANTHER" id="PTHR30290">
    <property type="entry name" value="PERIPLASMIC BINDING COMPONENT OF ABC TRANSPORTER"/>
    <property type="match status" value="1"/>
</dbReference>
<name>A0ABS1V7T2_9PROT</name>
<comment type="subcellular location">
    <subcellularLocation>
        <location evidence="1">Periplasm</location>
    </subcellularLocation>
</comment>
<accession>A0ABS1V7T2</accession>
<organism evidence="6 7">
    <name type="scientific">Belnapia mucosa</name>
    <dbReference type="NCBI Taxonomy" id="2804532"/>
    <lineage>
        <taxon>Bacteria</taxon>
        <taxon>Pseudomonadati</taxon>
        <taxon>Pseudomonadota</taxon>
        <taxon>Alphaproteobacteria</taxon>
        <taxon>Acetobacterales</taxon>
        <taxon>Roseomonadaceae</taxon>
        <taxon>Belnapia</taxon>
    </lineage>
</organism>
<dbReference type="EMBL" id="JAEUXJ010000010">
    <property type="protein sequence ID" value="MBL6457725.1"/>
    <property type="molecule type" value="Genomic_DNA"/>
</dbReference>
<evidence type="ECO:0000259" key="5">
    <source>
        <dbReference type="Pfam" id="PF00496"/>
    </source>
</evidence>
<comment type="similarity">
    <text evidence="2">Belongs to the bacterial solute-binding protein 5 family.</text>
</comment>